<evidence type="ECO:0000313" key="3">
    <source>
        <dbReference type="Proteomes" id="UP001530315"/>
    </source>
</evidence>
<dbReference type="InterPro" id="IPR027417">
    <property type="entry name" value="P-loop_NTPase"/>
</dbReference>
<proteinExistence type="predicted"/>
<accession>A0ABD3NA40</accession>
<dbReference type="EMBL" id="JALLAZ020001567">
    <property type="protein sequence ID" value="KAL3772832.1"/>
    <property type="molecule type" value="Genomic_DNA"/>
</dbReference>
<feature type="compositionally biased region" description="Gly residues" evidence="1">
    <location>
        <begin position="184"/>
        <end position="193"/>
    </location>
</feature>
<feature type="compositionally biased region" description="Gly residues" evidence="1">
    <location>
        <begin position="128"/>
        <end position="142"/>
    </location>
</feature>
<feature type="compositionally biased region" description="Acidic residues" evidence="1">
    <location>
        <begin position="107"/>
        <end position="117"/>
    </location>
</feature>
<feature type="compositionally biased region" description="Low complexity" evidence="1">
    <location>
        <begin position="43"/>
        <end position="67"/>
    </location>
</feature>
<evidence type="ECO:0000256" key="1">
    <source>
        <dbReference type="SAM" id="MobiDB-lite"/>
    </source>
</evidence>
<dbReference type="Proteomes" id="UP001530315">
    <property type="component" value="Unassembled WGS sequence"/>
</dbReference>
<evidence type="ECO:0000313" key="2">
    <source>
        <dbReference type="EMBL" id="KAL3772832.1"/>
    </source>
</evidence>
<dbReference type="PANTHER" id="PTHR32301">
    <property type="entry name" value="COUNTIN RECEPTOR CNR3-RELATED"/>
    <property type="match status" value="1"/>
</dbReference>
<dbReference type="Gene3D" id="3.40.50.300">
    <property type="entry name" value="P-loop containing nucleotide triphosphate hydrolases"/>
    <property type="match status" value="1"/>
</dbReference>
<gene>
    <name evidence="2" type="ORF">ACHAW5_009509</name>
</gene>
<sequence length="902" mass="95557">MTDDTSTFVANSRLGSSLRLDNGNESVLSGMTDASWGEKTTTSVASSSSSSSSRRRAAASSSPDVSSLPPGRFRGGTASRLGAAAGDGNRRGHGHGHGGGGGRFDTIAEDEAEEGEEAASTGSSGVFDVGGNGRGILRGAGDGPRVPPTPTEPSPYRTNVRKGTSNDDPASRSSSYSSSSYSSFGGGSGGGGGGRRRISEDNDGVGTAGITGDMRMSILMAAYDDARLPTHNPKSYATREVDVSNYQDAINDADEVTSLPGEYVLDENGDRYHPSAMDEMREMLLFSEDASRADDAFELLSGGVRPSHHRTRSCSYLSSSSSFDGAARWRSSSMATVLAATTLAIAGICLSLGGLRSAWGTTRERDERQLASHRLDVGPAARTTPPATSSAGYEAYARVPAAVVVEGGGGGVGEGDGFADGRIRAGDGSDAGGGGDGVVVPYHRTAAGGWSAADSIRSSSAAVLTSTPLTSYVPPLDRDEGYGTTAVLSPILDDAYADVSTLPYDPRLEIPVVWDVYMSDGGSTVESVFGNCLKLVQCAGRGAEILSRERELERGEWMDIGGSTVLGSRRTLMELVPMTSASPPNDAADNRNGFITLRSSSPDDSAPRASIADNTDGFITLPSAQDAAPLPRVDDADPDIEKATAHSEIAPAFDPPLRTEVVHTSTYVNVDCTTPQGVDRGVHHHLAASGMSDVIHTSDIHDVARLFKPSSPTSVKTYGRAVVVLRNPIEMAVAKYERLKVVDGKVRDMSLEEFAKSDYLEDNILTRTLAKMNNNHNFVLGANDLAKAKEILSRKFVIGIFESQETLEDSLERFETFFGWNLGSDSINNMHSTCRHEVVSGVMARHYNVNAGLPFNGSPAYMALEEKNVMDIELYNFARFLYDYQGRVLFGVTVSDDRLEHG</sequence>
<feature type="compositionally biased region" description="Low complexity" evidence="1">
    <location>
        <begin position="171"/>
        <end position="183"/>
    </location>
</feature>
<protein>
    <submittedName>
        <fullName evidence="2">Uncharacterized protein</fullName>
    </submittedName>
</protein>
<reference evidence="2 3" key="1">
    <citation type="submission" date="2024-10" db="EMBL/GenBank/DDBJ databases">
        <title>Updated reference genomes for cyclostephanoid diatoms.</title>
        <authorList>
            <person name="Roberts W.R."/>
            <person name="Alverson A.J."/>
        </authorList>
    </citation>
    <scope>NUCLEOTIDE SEQUENCE [LARGE SCALE GENOMIC DNA]</scope>
    <source>
        <strain evidence="2 3">AJA276-08</strain>
    </source>
</reference>
<dbReference type="AlphaFoldDB" id="A0ABD3NA40"/>
<feature type="compositionally biased region" description="Low complexity" evidence="1">
    <location>
        <begin position="598"/>
        <end position="610"/>
    </location>
</feature>
<comment type="caution">
    <text evidence="2">The sequence shown here is derived from an EMBL/GenBank/DDBJ whole genome shotgun (WGS) entry which is preliminary data.</text>
</comment>
<dbReference type="PANTHER" id="PTHR32301:SF6">
    <property type="entry name" value="GOLVESIN-RELATED"/>
    <property type="match status" value="1"/>
</dbReference>
<dbReference type="InterPro" id="IPR053259">
    <property type="entry name" value="Golvesin-related_Golgi"/>
</dbReference>
<keyword evidence="3" id="KW-1185">Reference proteome</keyword>
<organism evidence="2 3">
    <name type="scientific">Stephanodiscus triporus</name>
    <dbReference type="NCBI Taxonomy" id="2934178"/>
    <lineage>
        <taxon>Eukaryota</taxon>
        <taxon>Sar</taxon>
        <taxon>Stramenopiles</taxon>
        <taxon>Ochrophyta</taxon>
        <taxon>Bacillariophyta</taxon>
        <taxon>Coscinodiscophyceae</taxon>
        <taxon>Thalassiosirophycidae</taxon>
        <taxon>Stephanodiscales</taxon>
        <taxon>Stephanodiscaceae</taxon>
        <taxon>Stephanodiscus</taxon>
    </lineage>
</organism>
<feature type="compositionally biased region" description="Polar residues" evidence="1">
    <location>
        <begin position="1"/>
        <end position="15"/>
    </location>
</feature>
<feature type="region of interest" description="Disordered" evidence="1">
    <location>
        <begin position="1"/>
        <end position="210"/>
    </location>
</feature>
<name>A0ABD3NA40_9STRA</name>
<feature type="region of interest" description="Disordered" evidence="1">
    <location>
        <begin position="597"/>
        <end position="635"/>
    </location>
</feature>